<evidence type="ECO:0000256" key="1">
    <source>
        <dbReference type="PROSITE-ProRule" id="PRU00259"/>
    </source>
</evidence>
<gene>
    <name evidence="2" type="ORF">EHUX00137_LOCUS45348</name>
</gene>
<dbReference type="InterPro" id="IPR011989">
    <property type="entry name" value="ARM-like"/>
</dbReference>
<dbReference type="InterPro" id="IPR000225">
    <property type="entry name" value="Armadillo"/>
</dbReference>
<accession>A0A7S3TW48</accession>
<dbReference type="InterPro" id="IPR016024">
    <property type="entry name" value="ARM-type_fold"/>
</dbReference>
<protein>
    <recommendedName>
        <fullName evidence="3">Vacuolar protein 8</fullName>
    </recommendedName>
</protein>
<name>A0A7S3TW48_EMIHU</name>
<sequence>MGMRGRRSMRRGRCGTSLTTTIAAGGIELFVAMARDGNEEQKENAVGALANLDGNDMQKEEAAGALVNLSMNDDISVAIANSVVIALSVNHDNSVAIAAAGGIEALVSLARDGNEGQKEEAAGALWNLAIKRPAASRSLSSANDDNEAAIVAAGGIDVLVSLARDGNEAQKERAAGALRILADNDDNEAAIAAAGGVEVLVSLARTTWR</sequence>
<organism evidence="2">
    <name type="scientific">Emiliania huxleyi</name>
    <name type="common">Coccolithophore</name>
    <name type="synonym">Pontosphaera huxleyi</name>
    <dbReference type="NCBI Taxonomy" id="2903"/>
    <lineage>
        <taxon>Eukaryota</taxon>
        <taxon>Haptista</taxon>
        <taxon>Haptophyta</taxon>
        <taxon>Prymnesiophyceae</taxon>
        <taxon>Isochrysidales</taxon>
        <taxon>Noelaerhabdaceae</taxon>
        <taxon>Emiliania</taxon>
    </lineage>
</organism>
<dbReference type="SUPFAM" id="SSF48371">
    <property type="entry name" value="ARM repeat"/>
    <property type="match status" value="1"/>
</dbReference>
<evidence type="ECO:0008006" key="3">
    <source>
        <dbReference type="Google" id="ProtNLM"/>
    </source>
</evidence>
<dbReference type="PROSITE" id="PS50176">
    <property type="entry name" value="ARM_REPEAT"/>
    <property type="match status" value="2"/>
</dbReference>
<dbReference type="AlphaFoldDB" id="A0A7S3TW48"/>
<evidence type="ECO:0000313" key="2">
    <source>
        <dbReference type="EMBL" id="CAE0596071.1"/>
    </source>
</evidence>
<dbReference type="EMBL" id="HBIR01058326">
    <property type="protein sequence ID" value="CAE0596071.1"/>
    <property type="molecule type" value="Transcribed_RNA"/>
</dbReference>
<dbReference type="PANTHER" id="PTHR23315:SF7">
    <property type="entry name" value="U-BOX DOMAIN-CONTAINING PROTEIN 4"/>
    <property type="match status" value="1"/>
</dbReference>
<proteinExistence type="predicted"/>
<dbReference type="SMART" id="SM00185">
    <property type="entry name" value="ARM"/>
    <property type="match status" value="3"/>
</dbReference>
<dbReference type="Gene3D" id="1.25.10.10">
    <property type="entry name" value="Leucine-rich Repeat Variant"/>
    <property type="match status" value="2"/>
</dbReference>
<feature type="repeat" description="ARM" evidence="1">
    <location>
        <begin position="154"/>
        <end position="196"/>
    </location>
</feature>
<feature type="repeat" description="ARM" evidence="1">
    <location>
        <begin position="101"/>
        <end position="129"/>
    </location>
</feature>
<dbReference type="PANTHER" id="PTHR23315">
    <property type="entry name" value="U BOX DOMAIN-CONTAINING"/>
    <property type="match status" value="1"/>
</dbReference>
<dbReference type="Pfam" id="PF00514">
    <property type="entry name" value="Arm"/>
    <property type="match status" value="3"/>
</dbReference>
<reference evidence="2" key="1">
    <citation type="submission" date="2021-01" db="EMBL/GenBank/DDBJ databases">
        <authorList>
            <person name="Corre E."/>
            <person name="Pelletier E."/>
            <person name="Niang G."/>
            <person name="Scheremetjew M."/>
            <person name="Finn R."/>
            <person name="Kale V."/>
            <person name="Holt S."/>
            <person name="Cochrane G."/>
            <person name="Meng A."/>
            <person name="Brown T."/>
            <person name="Cohen L."/>
        </authorList>
    </citation>
    <scope>NUCLEOTIDE SEQUENCE</scope>
    <source>
        <strain evidence="2">379</strain>
    </source>
</reference>